<keyword evidence="2" id="KW-1185">Reference proteome</keyword>
<proteinExistence type="predicted"/>
<evidence type="ECO:0000313" key="1">
    <source>
        <dbReference type="EMBL" id="KHG24088.1"/>
    </source>
</evidence>
<name>A0A0B0PBC0_GOSAR</name>
<dbReference type="Proteomes" id="UP000032142">
    <property type="component" value="Unassembled WGS sequence"/>
</dbReference>
<dbReference type="EMBL" id="KN427416">
    <property type="protein sequence ID" value="KHG24088.1"/>
    <property type="molecule type" value="Genomic_DNA"/>
</dbReference>
<gene>
    <name evidence="1" type="ORF">F383_31278</name>
</gene>
<reference evidence="2" key="1">
    <citation type="submission" date="2014-09" db="EMBL/GenBank/DDBJ databases">
        <authorList>
            <person name="Mudge J."/>
            <person name="Ramaraj T."/>
            <person name="Lindquist I.E."/>
            <person name="Bharti A.K."/>
            <person name="Sundararajan A."/>
            <person name="Cameron C.T."/>
            <person name="Woodward J.E."/>
            <person name="May G.D."/>
            <person name="Brubaker C."/>
            <person name="Broadhvest J."/>
            <person name="Wilkins T.A."/>
        </authorList>
    </citation>
    <scope>NUCLEOTIDE SEQUENCE</scope>
    <source>
        <strain evidence="2">cv. AKA8401</strain>
    </source>
</reference>
<organism evidence="1 2">
    <name type="scientific">Gossypium arboreum</name>
    <name type="common">Tree cotton</name>
    <name type="synonym">Gossypium nanking</name>
    <dbReference type="NCBI Taxonomy" id="29729"/>
    <lineage>
        <taxon>Eukaryota</taxon>
        <taxon>Viridiplantae</taxon>
        <taxon>Streptophyta</taxon>
        <taxon>Embryophyta</taxon>
        <taxon>Tracheophyta</taxon>
        <taxon>Spermatophyta</taxon>
        <taxon>Magnoliopsida</taxon>
        <taxon>eudicotyledons</taxon>
        <taxon>Gunneridae</taxon>
        <taxon>Pentapetalae</taxon>
        <taxon>rosids</taxon>
        <taxon>malvids</taxon>
        <taxon>Malvales</taxon>
        <taxon>Malvaceae</taxon>
        <taxon>Malvoideae</taxon>
        <taxon>Gossypium</taxon>
    </lineage>
</organism>
<dbReference type="AlphaFoldDB" id="A0A0B0PBC0"/>
<protein>
    <submittedName>
        <fullName evidence="1">Membrane insertase YidC</fullName>
    </submittedName>
</protein>
<accession>A0A0B0PBC0</accession>
<evidence type="ECO:0000313" key="2">
    <source>
        <dbReference type="Proteomes" id="UP000032142"/>
    </source>
</evidence>
<sequence>MDSCRNELSEFLNAISSDPFHPHLRDLLSFPSVASTLKGASSIQILGDDHCFPSSAIVFKESPSTTSLQNLSSLATVIACKQALTSAIVASATKLFE</sequence>